<evidence type="ECO:0000313" key="2">
    <source>
        <dbReference type="EMBL" id="GAG57456.1"/>
    </source>
</evidence>
<dbReference type="AlphaFoldDB" id="X1ABJ0"/>
<protein>
    <submittedName>
        <fullName evidence="2">Uncharacterized protein</fullName>
    </submittedName>
</protein>
<comment type="caution">
    <text evidence="2">The sequence shown here is derived from an EMBL/GenBank/DDBJ whole genome shotgun (WGS) entry which is preliminary data.</text>
</comment>
<sequence>MSEWNNSYAHWSDLDSNPKDYKDFEEYILRIGDAIPNIELKALLKRIPLNDGVLFDNIKACMVRNTQLTKTTINKLRREIVSETPKPKQSYTSPKIYDSEKNNQGLEEKEEDEESDSLTDEEKFGVLHESIEFNECIIESRDFGLYKTITKYDKKAKEYYTVRELILDGKLEIIKKTNDIYVDNKELFTYYFRGQSFHTYTLP</sequence>
<proteinExistence type="predicted"/>
<dbReference type="EMBL" id="BART01004828">
    <property type="protein sequence ID" value="GAG57456.1"/>
    <property type="molecule type" value="Genomic_DNA"/>
</dbReference>
<feature type="region of interest" description="Disordered" evidence="1">
    <location>
        <begin position="83"/>
        <end position="119"/>
    </location>
</feature>
<reference evidence="2" key="1">
    <citation type="journal article" date="2014" name="Front. Microbiol.">
        <title>High frequency of phylogenetically diverse reductive dehalogenase-homologous genes in deep subseafloor sedimentary metagenomes.</title>
        <authorList>
            <person name="Kawai M."/>
            <person name="Futagami T."/>
            <person name="Toyoda A."/>
            <person name="Takaki Y."/>
            <person name="Nishi S."/>
            <person name="Hori S."/>
            <person name="Arai W."/>
            <person name="Tsubouchi T."/>
            <person name="Morono Y."/>
            <person name="Uchiyama I."/>
            <person name="Ito T."/>
            <person name="Fujiyama A."/>
            <person name="Inagaki F."/>
            <person name="Takami H."/>
        </authorList>
    </citation>
    <scope>NUCLEOTIDE SEQUENCE</scope>
    <source>
        <strain evidence="2">Expedition CK06-06</strain>
    </source>
</reference>
<accession>X1ABJ0</accession>
<name>X1ABJ0_9ZZZZ</name>
<feature type="non-terminal residue" evidence="2">
    <location>
        <position position="203"/>
    </location>
</feature>
<organism evidence="2">
    <name type="scientific">marine sediment metagenome</name>
    <dbReference type="NCBI Taxonomy" id="412755"/>
    <lineage>
        <taxon>unclassified sequences</taxon>
        <taxon>metagenomes</taxon>
        <taxon>ecological metagenomes</taxon>
    </lineage>
</organism>
<gene>
    <name evidence="2" type="ORF">S01H4_11744</name>
</gene>
<evidence type="ECO:0000256" key="1">
    <source>
        <dbReference type="SAM" id="MobiDB-lite"/>
    </source>
</evidence>
<feature type="compositionally biased region" description="Acidic residues" evidence="1">
    <location>
        <begin position="108"/>
        <end position="119"/>
    </location>
</feature>